<keyword evidence="5" id="KW-0378">Hydrolase</keyword>
<protein>
    <submittedName>
        <fullName evidence="5">DEAD/DEAH box helicase</fullName>
    </submittedName>
</protein>
<dbReference type="EMBL" id="JBHUDO010000003">
    <property type="protein sequence ID" value="MFD1646882.1"/>
    <property type="molecule type" value="Genomic_DNA"/>
</dbReference>
<dbReference type="Pfam" id="PF00271">
    <property type="entry name" value="Helicase_C"/>
    <property type="match status" value="1"/>
</dbReference>
<feature type="domain" description="Helicase ATP-binding" evidence="3">
    <location>
        <begin position="96"/>
        <end position="339"/>
    </location>
</feature>
<dbReference type="Pfam" id="PF00270">
    <property type="entry name" value="DEAD"/>
    <property type="match status" value="2"/>
</dbReference>
<dbReference type="RefSeq" id="WP_256401047.1">
    <property type="nucleotide sequence ID" value="NZ_JANHJR010000003.1"/>
</dbReference>
<evidence type="ECO:0000313" key="5">
    <source>
        <dbReference type="EMBL" id="MFD1646882.1"/>
    </source>
</evidence>
<dbReference type="InterPro" id="IPR014001">
    <property type="entry name" value="Helicase_ATP-bd"/>
</dbReference>
<comment type="caution">
    <text evidence="5">The sequence shown here is derived from an EMBL/GenBank/DDBJ whole genome shotgun (WGS) entry which is preliminary data.</text>
</comment>
<name>A0ABD6DL13_9EURY</name>
<keyword evidence="1" id="KW-0547">Nucleotide-binding</keyword>
<sequence length="1360" mass="154469">MQYIDSNTNLGRIPDDVGPLLQAMLANKQIRNASHDDAEHVTEAVKYERERQARRLTSPYTGDDEFVESIIDIFGFDPLDFQVDSWQTVDKLARECRTENQTKAGIFSAPTGFGKTEAFLGPLYQLIREDRQDAIAIVYPSRALLQDQLGRILEHLHGLKTEHDDQLSVGCYVGGMPWKRSDVGQKGFFEQTDGRPRFNLSNCWCSEGEDSHAFELHGTSKSYVLQCEHDESHRFTDQEVILARSDLVFESQPDIVLTTLESLENFAHKPHYPLIDQFGTIVLDEVHLYTGLRGAHAAKIIENVNSISEDPLLWLGSSATIDDPARFGRQIFGLSSQNISTTEPPTSDFDESHNDHEHYYFMLAPEDGPGVTSMSIQQSMLLGHTMLQDEDGTRSKQLSFIDSISQINQQHVQLQDADGANRLWEYHRNDEFDEDWDGVANAMGQRFIDEPLDFTPVYSEMGFDKETASRSDILLSTNFLEVGIDVGEIKIVTQHRTPWDLSSFLQRAGRAARKPGMDSHIAVYLSSLTGDANMFYRADRFLGSDIRTPLNPNNRVVEWMHSRFHRYYKRVSDINDRKFRSELEKHATFLEEYLVDELGYNEYYRLLIKPQEFFEDWFGIEVTADRVLSTQVLEDLQTSLEAYKTDANEDVGDIEAYFDMENGDVVRGPDAIETFVLEVQSQTFRVINTFSGQVSGFEKKLQRHDVTEHNTLIRELETALTDAKSRAQTVPDNPTDAVRHFSGLLAELFGLTGTLMQLRNHVNRVSEEPVPQVNQDRLSSLKRTVDQLETLCEDDRLEEHYREEQQFHYLETALSNVGSYLKGGTPFNSLYRIKDLLRGAYYFDLFLQSEGKQLDEEVWFVPPDYYGGAGQFVEVYHENAIRDRPEESIDQVVSTYAPYRSEYQSEPHMMQAFLPKTEVTEDGVVMDYTGDVVGEEQDGVLVPDTLQLSEMRDLSGEKAQEIVQYCPECFQILQGDIDACLRHGHRAYGKIHSQPHVDTTVTERTPVESTGDLMLGDLQAQVSLESVTLEITPGKYYGENIGVSFDSNADRFTQELESPDPPLGFTTRTRGLVYDLTPFMNDLDDAVEEYASRYKDFDDHSLEFVTYHTAAHFFMQLVTDVSSVSNQRVFYGFDEDVGEVYVFERTEGGQGIIDLVYDEIEKDPGSVLDSMNRLLYNEQVINERLWANREFVDKVPDDVLDEAAVRPLVREYTGVRFEEVLDRITAEVVSTIDRAQQFAADESIETDESYTLKHVVAESQVKGDGFPRSTVGDADIDVSGIDRVKTAFYSPDIDGCVENLQVMECIAAGEQSDTLSYVVLEALREHLTETVPANTAATEMFDRELPPGGELDGTSVFLDF</sequence>
<dbReference type="InterPro" id="IPR001650">
    <property type="entry name" value="Helicase_C-like"/>
</dbReference>
<evidence type="ECO:0000256" key="2">
    <source>
        <dbReference type="ARBA" id="ARBA00022840"/>
    </source>
</evidence>
<dbReference type="InterPro" id="IPR011545">
    <property type="entry name" value="DEAD/DEAH_box_helicase_dom"/>
</dbReference>
<dbReference type="PANTHER" id="PTHR47962">
    <property type="entry name" value="ATP-DEPENDENT HELICASE LHR-RELATED-RELATED"/>
    <property type="match status" value="1"/>
</dbReference>
<evidence type="ECO:0000256" key="1">
    <source>
        <dbReference type="ARBA" id="ARBA00022741"/>
    </source>
</evidence>
<reference evidence="5 6" key="1">
    <citation type="journal article" date="2019" name="Int. J. Syst. Evol. Microbiol.">
        <title>The Global Catalogue of Microorganisms (GCM) 10K type strain sequencing project: providing services to taxonomists for standard genome sequencing and annotation.</title>
        <authorList>
            <consortium name="The Broad Institute Genomics Platform"/>
            <consortium name="The Broad Institute Genome Sequencing Center for Infectious Disease"/>
            <person name="Wu L."/>
            <person name="Ma J."/>
        </authorList>
    </citation>
    <scope>NUCLEOTIDE SEQUENCE [LARGE SCALE GENOMIC DNA]</scope>
    <source>
        <strain evidence="5 6">CGMCC 1.10390</strain>
    </source>
</reference>
<keyword evidence="2" id="KW-0067">ATP-binding</keyword>
<keyword evidence="6" id="KW-1185">Reference proteome</keyword>
<dbReference type="GO" id="GO:0005524">
    <property type="term" value="F:ATP binding"/>
    <property type="evidence" value="ECO:0007669"/>
    <property type="project" value="UniProtKB-KW"/>
</dbReference>
<evidence type="ECO:0000259" key="3">
    <source>
        <dbReference type="PROSITE" id="PS51192"/>
    </source>
</evidence>
<proteinExistence type="predicted"/>
<dbReference type="GO" id="GO:0004386">
    <property type="term" value="F:helicase activity"/>
    <property type="evidence" value="ECO:0007669"/>
    <property type="project" value="UniProtKB-KW"/>
</dbReference>
<accession>A0ABD6DL13</accession>
<dbReference type="SMART" id="SM00487">
    <property type="entry name" value="DEXDc"/>
    <property type="match status" value="1"/>
</dbReference>
<dbReference type="Proteomes" id="UP001597034">
    <property type="component" value="Unassembled WGS sequence"/>
</dbReference>
<dbReference type="SMART" id="SM00490">
    <property type="entry name" value="HELICc"/>
    <property type="match status" value="1"/>
</dbReference>
<gene>
    <name evidence="5" type="ORF">ACFSBL_14415</name>
</gene>
<dbReference type="GO" id="GO:0140097">
    <property type="term" value="F:catalytic activity, acting on DNA"/>
    <property type="evidence" value="ECO:0007669"/>
    <property type="project" value="UniProtKB-ARBA"/>
</dbReference>
<dbReference type="InterPro" id="IPR027417">
    <property type="entry name" value="P-loop_NTPase"/>
</dbReference>
<keyword evidence="5" id="KW-0347">Helicase</keyword>
<dbReference type="SUPFAM" id="SSF52540">
    <property type="entry name" value="P-loop containing nucleoside triphosphate hydrolases"/>
    <property type="match status" value="1"/>
</dbReference>
<dbReference type="InterPro" id="IPR052511">
    <property type="entry name" value="ATP-dep_Helicase"/>
</dbReference>
<dbReference type="PROSITE" id="PS51194">
    <property type="entry name" value="HELICASE_CTER"/>
    <property type="match status" value="1"/>
</dbReference>
<evidence type="ECO:0000313" key="6">
    <source>
        <dbReference type="Proteomes" id="UP001597034"/>
    </source>
</evidence>
<feature type="domain" description="Helicase C-terminal" evidence="4">
    <location>
        <begin position="406"/>
        <end position="558"/>
    </location>
</feature>
<dbReference type="Gene3D" id="3.40.50.300">
    <property type="entry name" value="P-loop containing nucleotide triphosphate hydrolases"/>
    <property type="match status" value="2"/>
</dbReference>
<evidence type="ECO:0000259" key="4">
    <source>
        <dbReference type="PROSITE" id="PS51194"/>
    </source>
</evidence>
<dbReference type="PROSITE" id="PS51192">
    <property type="entry name" value="HELICASE_ATP_BIND_1"/>
    <property type="match status" value="1"/>
</dbReference>
<dbReference type="PANTHER" id="PTHR47962:SF5">
    <property type="entry name" value="ATP-DEPENDENT HELICASE LHR-RELATED"/>
    <property type="match status" value="1"/>
</dbReference>
<organism evidence="5 6">
    <name type="scientific">Haloarchaeobius litoreus</name>
    <dbReference type="NCBI Taxonomy" id="755306"/>
    <lineage>
        <taxon>Archaea</taxon>
        <taxon>Methanobacteriati</taxon>
        <taxon>Methanobacteriota</taxon>
        <taxon>Stenosarchaea group</taxon>
        <taxon>Halobacteria</taxon>
        <taxon>Halobacteriales</taxon>
        <taxon>Halorubellaceae</taxon>
        <taxon>Haloarchaeobius</taxon>
    </lineage>
</organism>